<dbReference type="PANTHER" id="PTHR37463">
    <property type="entry name" value="GSL3115 PROTEIN"/>
    <property type="match status" value="1"/>
</dbReference>
<comment type="caution">
    <text evidence="1">The sequence shown here is derived from an EMBL/GenBank/DDBJ whole genome shotgun (WGS) entry which is preliminary data.</text>
</comment>
<dbReference type="PANTHER" id="PTHR37463:SF1">
    <property type="entry name" value="DUF2256 DOMAIN-CONTAINING PROTEIN"/>
    <property type="match status" value="1"/>
</dbReference>
<organism evidence="1 2">
    <name type="scientific">Candidatus Dojkabacteria bacterium</name>
    <dbReference type="NCBI Taxonomy" id="2099670"/>
    <lineage>
        <taxon>Bacteria</taxon>
        <taxon>Candidatus Dojkabacteria</taxon>
    </lineage>
</organism>
<name>A0A3M0Z307_9BACT</name>
<dbReference type="InterPro" id="IPR017136">
    <property type="entry name" value="UCP037205"/>
</dbReference>
<sequence length="53" mass="6730">MSQKIKLQVKVCVNCKRPFQNRKKWNLRRVWHEVKYCSDRCRKEFRKKTLYKN</sequence>
<dbReference type="Pfam" id="PF10013">
    <property type="entry name" value="DUF2256"/>
    <property type="match status" value="1"/>
</dbReference>
<dbReference type="EMBL" id="RFKV01000042">
    <property type="protein sequence ID" value="RMD77345.1"/>
    <property type="molecule type" value="Genomic_DNA"/>
</dbReference>
<dbReference type="Proteomes" id="UP000269410">
    <property type="component" value="Unassembled WGS sequence"/>
</dbReference>
<evidence type="ECO:0000313" key="1">
    <source>
        <dbReference type="EMBL" id="RMD77345.1"/>
    </source>
</evidence>
<dbReference type="AlphaFoldDB" id="A0A3M0Z307"/>
<reference evidence="1 2" key="1">
    <citation type="submission" date="2018-10" db="EMBL/GenBank/DDBJ databases">
        <title>Thermophilic Lithotrophy and Phototrophy in an Intertidal, Iron-rich, Geothermal Spring.</title>
        <authorList>
            <person name="Ward L.M."/>
            <person name="Idei A."/>
            <person name="Nakagawa M."/>
            <person name="Ueno Y."/>
            <person name="Fischer W."/>
            <person name="Mcglynn S.E."/>
        </authorList>
    </citation>
    <scope>NUCLEOTIDE SEQUENCE [LARGE SCALE GENOMIC DNA]</scope>
    <source>
        <strain evidence="1">J137</strain>
    </source>
</reference>
<accession>A0A3M0Z307</accession>
<evidence type="ECO:0000313" key="2">
    <source>
        <dbReference type="Proteomes" id="UP000269410"/>
    </source>
</evidence>
<gene>
    <name evidence="1" type="ORF">D6810_01205</name>
</gene>
<proteinExistence type="predicted"/>
<protein>
    <submittedName>
        <fullName evidence="1">DUF2256 domain-containing protein</fullName>
    </submittedName>
</protein>